<reference evidence="1" key="1">
    <citation type="submission" date="2021-05" db="EMBL/GenBank/DDBJ databases">
        <authorList>
            <person name="Pan Q."/>
            <person name="Jouanno E."/>
            <person name="Zahm M."/>
            <person name="Klopp C."/>
            <person name="Cabau C."/>
            <person name="Louis A."/>
            <person name="Berthelot C."/>
            <person name="Parey E."/>
            <person name="Roest Crollius H."/>
            <person name="Montfort J."/>
            <person name="Robinson-Rechavi M."/>
            <person name="Bouchez O."/>
            <person name="Lampietro C."/>
            <person name="Lopez Roques C."/>
            <person name="Donnadieu C."/>
            <person name="Postlethwait J."/>
            <person name="Bobe J."/>
            <person name="Dillon D."/>
            <person name="Chandos A."/>
            <person name="von Hippel F."/>
            <person name="Guiguen Y."/>
        </authorList>
    </citation>
    <scope>NUCLEOTIDE SEQUENCE</scope>
    <source>
        <strain evidence="1">YG-Jan2019</strain>
    </source>
</reference>
<name>A0ACC2GRX7_DALPE</name>
<dbReference type="Proteomes" id="UP001157502">
    <property type="component" value="Chromosome 10"/>
</dbReference>
<keyword evidence="2" id="KW-1185">Reference proteome</keyword>
<evidence type="ECO:0000313" key="2">
    <source>
        <dbReference type="Proteomes" id="UP001157502"/>
    </source>
</evidence>
<sequence length="100" mass="10361">MHVLHNVAQLKNVPLNPTPTAGCVVPDPDPIPKHLSQIGCSAPVFGSDASLVKNHKRTASLRTRPLLEGCDACALETLGPDGCSAAAPEPLAPLDHPATE</sequence>
<proteinExistence type="predicted"/>
<accession>A0ACC2GRX7</accession>
<comment type="caution">
    <text evidence="1">The sequence shown here is derived from an EMBL/GenBank/DDBJ whole genome shotgun (WGS) entry which is preliminary data.</text>
</comment>
<evidence type="ECO:0000313" key="1">
    <source>
        <dbReference type="EMBL" id="KAJ8006378.1"/>
    </source>
</evidence>
<gene>
    <name evidence="1" type="ORF">DPEC_G00134600</name>
</gene>
<organism evidence="1 2">
    <name type="scientific">Dallia pectoralis</name>
    <name type="common">Alaska blackfish</name>
    <dbReference type="NCBI Taxonomy" id="75939"/>
    <lineage>
        <taxon>Eukaryota</taxon>
        <taxon>Metazoa</taxon>
        <taxon>Chordata</taxon>
        <taxon>Craniata</taxon>
        <taxon>Vertebrata</taxon>
        <taxon>Euteleostomi</taxon>
        <taxon>Actinopterygii</taxon>
        <taxon>Neopterygii</taxon>
        <taxon>Teleostei</taxon>
        <taxon>Protacanthopterygii</taxon>
        <taxon>Esociformes</taxon>
        <taxon>Umbridae</taxon>
        <taxon>Dallia</taxon>
    </lineage>
</organism>
<dbReference type="EMBL" id="CM055737">
    <property type="protein sequence ID" value="KAJ8006378.1"/>
    <property type="molecule type" value="Genomic_DNA"/>
</dbReference>
<protein>
    <submittedName>
        <fullName evidence="1">Uncharacterized protein</fullName>
    </submittedName>
</protein>